<proteinExistence type="predicted"/>
<keyword evidence="3" id="KW-1185">Reference proteome</keyword>
<evidence type="ECO:0000313" key="2">
    <source>
        <dbReference type="EMBL" id="SDF11835.1"/>
    </source>
</evidence>
<keyword evidence="1" id="KW-0472">Membrane</keyword>
<gene>
    <name evidence="2" type="ORF">SAMN05444167_1443</name>
</gene>
<dbReference type="AlphaFoldDB" id="A0A1G7IGT7"/>
<feature type="transmembrane region" description="Helical" evidence="1">
    <location>
        <begin position="24"/>
        <end position="43"/>
    </location>
</feature>
<evidence type="ECO:0000313" key="3">
    <source>
        <dbReference type="Proteomes" id="UP000182427"/>
    </source>
</evidence>
<sequence length="198" mass="21890">MSCGIFTALSFIAAFKNKDNRWVWKSIAVAAAVLLFVSTYLAWDDEYKRAEAVYKPEASPTITVNVPPATVPMSKPHEDKPPAKPHVTFHQDDMPKLAQQPYLGFPTIAVEVTMHGYAESPVFEVTCKKACLFIQAQYLGGATKIVQKSTNGNSQFVLQTIIPAFMKDGDQTEIQVRSNDDERIEIAGIRLLPSGSLK</sequence>
<reference evidence="2 3" key="1">
    <citation type="submission" date="2016-10" db="EMBL/GenBank/DDBJ databases">
        <authorList>
            <person name="de Groot N.N."/>
        </authorList>
    </citation>
    <scope>NUCLEOTIDE SEQUENCE [LARGE SCALE GENOMIC DNA]</scope>
    <source>
        <strain evidence="2 3">GAS232</strain>
    </source>
</reference>
<evidence type="ECO:0000256" key="1">
    <source>
        <dbReference type="SAM" id="Phobius"/>
    </source>
</evidence>
<protein>
    <submittedName>
        <fullName evidence="2">Uncharacterized protein</fullName>
    </submittedName>
</protein>
<name>A0A1G7IGT7_9BACT</name>
<dbReference type="Proteomes" id="UP000182427">
    <property type="component" value="Chromosome I"/>
</dbReference>
<dbReference type="EMBL" id="LT629690">
    <property type="protein sequence ID" value="SDF11835.1"/>
    <property type="molecule type" value="Genomic_DNA"/>
</dbReference>
<organism evidence="2 3">
    <name type="scientific">Terriglobus roseus</name>
    <dbReference type="NCBI Taxonomy" id="392734"/>
    <lineage>
        <taxon>Bacteria</taxon>
        <taxon>Pseudomonadati</taxon>
        <taxon>Acidobacteriota</taxon>
        <taxon>Terriglobia</taxon>
        <taxon>Terriglobales</taxon>
        <taxon>Acidobacteriaceae</taxon>
        <taxon>Terriglobus</taxon>
    </lineage>
</organism>
<keyword evidence="1" id="KW-1133">Transmembrane helix</keyword>
<keyword evidence="1" id="KW-0812">Transmembrane</keyword>
<accession>A0A1G7IGT7</accession>